<feature type="compositionally biased region" description="Basic and acidic residues" evidence="2">
    <location>
        <begin position="312"/>
        <end position="325"/>
    </location>
</feature>
<proteinExistence type="predicted"/>
<dbReference type="PANTHER" id="PTHR40618:SF1">
    <property type="entry name" value="B-ZIP TRANSCRIPTION FACTOR (EUROFUNG)"/>
    <property type="match status" value="1"/>
</dbReference>
<feature type="compositionally biased region" description="Basic and acidic residues" evidence="2">
    <location>
        <begin position="209"/>
        <end position="223"/>
    </location>
</feature>
<evidence type="ECO:0000259" key="3">
    <source>
        <dbReference type="Pfam" id="PF00170"/>
    </source>
</evidence>
<accession>A0A370U234</accession>
<dbReference type="InterPro" id="IPR004827">
    <property type="entry name" value="bZIP"/>
</dbReference>
<evidence type="ECO:0000313" key="4">
    <source>
        <dbReference type="EMBL" id="RDL41815.1"/>
    </source>
</evidence>
<evidence type="ECO:0000313" key="5">
    <source>
        <dbReference type="Proteomes" id="UP000254866"/>
    </source>
</evidence>
<dbReference type="AlphaFoldDB" id="A0A370U234"/>
<dbReference type="Proteomes" id="UP000254866">
    <property type="component" value="Unassembled WGS sequence"/>
</dbReference>
<dbReference type="InterPro" id="IPR046347">
    <property type="entry name" value="bZIP_sf"/>
</dbReference>
<dbReference type="OrthoDB" id="3555317at2759"/>
<feature type="region of interest" description="Disordered" evidence="2">
    <location>
        <begin position="301"/>
        <end position="352"/>
    </location>
</feature>
<feature type="compositionally biased region" description="Basic and acidic residues" evidence="2">
    <location>
        <begin position="165"/>
        <end position="182"/>
    </location>
</feature>
<reference evidence="4 5" key="1">
    <citation type="journal article" date="2018" name="IMA Fungus">
        <title>IMA Genome-F 9: Draft genome sequence of Annulohypoxylon stygium, Aspergillus mulundensis, Berkeleyomyces basicola (syn. Thielaviopsis basicola), Ceratocystis smalleyi, two Cercospora beticola strains, Coleophoma cylindrospora, Fusarium fracticaudum, Phialophora cf. hyalina, and Morchella septimelata.</title>
        <authorList>
            <person name="Wingfield B.D."/>
            <person name="Bills G.F."/>
            <person name="Dong Y."/>
            <person name="Huang W."/>
            <person name="Nel W.J."/>
            <person name="Swalarsk-Parry B.S."/>
            <person name="Vaghefi N."/>
            <person name="Wilken P.M."/>
            <person name="An Z."/>
            <person name="de Beer Z.W."/>
            <person name="De Vos L."/>
            <person name="Chen L."/>
            <person name="Duong T.A."/>
            <person name="Gao Y."/>
            <person name="Hammerbacher A."/>
            <person name="Kikkert J.R."/>
            <person name="Li Y."/>
            <person name="Li H."/>
            <person name="Li K."/>
            <person name="Li Q."/>
            <person name="Liu X."/>
            <person name="Ma X."/>
            <person name="Naidoo K."/>
            <person name="Pethybridge S.J."/>
            <person name="Sun J."/>
            <person name="Steenkamp E.T."/>
            <person name="van der Nest M.A."/>
            <person name="van Wyk S."/>
            <person name="Wingfield M.J."/>
            <person name="Xiong C."/>
            <person name="Yue Q."/>
            <person name="Zhang X."/>
        </authorList>
    </citation>
    <scope>NUCLEOTIDE SEQUENCE [LARGE SCALE GENOMIC DNA]</scope>
    <source>
        <strain evidence="4 5">BP 5553</strain>
    </source>
</reference>
<evidence type="ECO:0000256" key="2">
    <source>
        <dbReference type="SAM" id="MobiDB-lite"/>
    </source>
</evidence>
<comment type="caution">
    <text evidence="4">The sequence shown here is derived from an EMBL/GenBank/DDBJ whole genome shotgun (WGS) entry which is preliminary data.</text>
</comment>
<gene>
    <name evidence="4" type="ORF">BP5553_01794</name>
</gene>
<evidence type="ECO:0000256" key="1">
    <source>
        <dbReference type="SAM" id="Coils"/>
    </source>
</evidence>
<dbReference type="STRING" id="2656787.A0A370U234"/>
<dbReference type="GeneID" id="43594643"/>
<keyword evidence="1" id="KW-0175">Coiled coil</keyword>
<feature type="coiled-coil region" evidence="1">
    <location>
        <begin position="234"/>
        <end position="261"/>
    </location>
</feature>
<dbReference type="Gene3D" id="1.20.5.170">
    <property type="match status" value="1"/>
</dbReference>
<sequence length="749" mass="83109">MDSPYNFAQDDYARAIMMPATAAATITTYKYDGTIPTSLGITGLPGPTRQISNHQLDPRNLNNPVGSTKAATPNMSEHYNPPFPASISMETVVFNHGHGGNQNHNNPFLDHGFRGIGAEISRNYANNLGVLNAETYNADGASEKGPRKRNKEVSAELNMVFGLRVDSEEPESKNGYEEPEGTRRKKKPRLESNSADDDEDARKKARGRPRVDTKDETAADRRRTQIRLAQRAYRHRKETTISSLEKQVQELRGTNEEMSSIFITLHDFAVAKGILQREPDFGQQLQSTTERFLALAKASSEYLSQDEGQPEEIEKQDRPSDERATTTKKKKGALKSPRIQPEVAPPMPPMSANPFPGRILNGESTNPVEEIQTDYHYPNYGDMTGQEEHQIITRPTVQNASFPFDFTDYQQYRVDAPSVEDFSQYFSPESQPSLPRSYSHGELSFARRLQRQALETAMKLVTSPNMPQDIYLRIFGFAALYESPEAIVQRLKNFIRTSTKDSLQNWRAPFVHLGGAGTFYPTHEGDVNEELMPKIRTGFSMGPFSPTVAQAQEVIQEDMRLNFPGFEGEFFDPNDVEGYLRGRGLNIPPSADAVTVQIDFSLLSESSSTNSSSAASVTTIVSPSTPKSSIQDLLVQPQGFEESYNFDPNQLNSGTYSFTSIQSKPYPTAKESGNIEPSLFTMADPNPATDTPNTFSGKRQLEKSTIVMNVETLLEELISRGVCLGRTPGFRPSDVNAAIVAAAKAGYSV</sequence>
<dbReference type="Pfam" id="PF00170">
    <property type="entry name" value="bZIP_1"/>
    <property type="match status" value="1"/>
</dbReference>
<protein>
    <recommendedName>
        <fullName evidence="3">BZIP domain-containing protein</fullName>
    </recommendedName>
</protein>
<dbReference type="SUPFAM" id="SSF57959">
    <property type="entry name" value="Leucine zipper domain"/>
    <property type="match status" value="1"/>
</dbReference>
<organism evidence="4 5">
    <name type="scientific">Venustampulla echinocandica</name>
    <dbReference type="NCBI Taxonomy" id="2656787"/>
    <lineage>
        <taxon>Eukaryota</taxon>
        <taxon>Fungi</taxon>
        <taxon>Dikarya</taxon>
        <taxon>Ascomycota</taxon>
        <taxon>Pezizomycotina</taxon>
        <taxon>Leotiomycetes</taxon>
        <taxon>Helotiales</taxon>
        <taxon>Pleuroascaceae</taxon>
        <taxon>Venustampulla</taxon>
    </lineage>
</organism>
<dbReference type="PANTHER" id="PTHR40618">
    <property type="entry name" value="B-ZIP TRANSCRIPTION FACTOR (EUROFUNG)-RELATED"/>
    <property type="match status" value="1"/>
</dbReference>
<name>A0A370U234_9HELO</name>
<dbReference type="EMBL" id="NPIC01000001">
    <property type="protein sequence ID" value="RDL41815.1"/>
    <property type="molecule type" value="Genomic_DNA"/>
</dbReference>
<feature type="region of interest" description="Disordered" evidence="2">
    <location>
        <begin position="161"/>
        <end position="224"/>
    </location>
</feature>
<dbReference type="CDD" id="cd14688">
    <property type="entry name" value="bZIP_YAP"/>
    <property type="match status" value="1"/>
</dbReference>
<feature type="domain" description="BZIP" evidence="3">
    <location>
        <begin position="221"/>
        <end position="265"/>
    </location>
</feature>
<keyword evidence="5" id="KW-1185">Reference proteome</keyword>
<dbReference type="RefSeq" id="XP_031874471.1">
    <property type="nucleotide sequence ID" value="XM_032010417.1"/>
</dbReference>
<dbReference type="GO" id="GO:0003700">
    <property type="term" value="F:DNA-binding transcription factor activity"/>
    <property type="evidence" value="ECO:0007669"/>
    <property type="project" value="InterPro"/>
</dbReference>